<dbReference type="InterPro" id="IPR035917">
    <property type="entry name" value="YjbQ-like_sf"/>
</dbReference>
<organism evidence="2 3">
    <name type="scientific">Candidatus Terasakiella magnetica</name>
    <dbReference type="NCBI Taxonomy" id="1867952"/>
    <lineage>
        <taxon>Bacteria</taxon>
        <taxon>Pseudomonadati</taxon>
        <taxon>Pseudomonadota</taxon>
        <taxon>Alphaproteobacteria</taxon>
        <taxon>Rhodospirillales</taxon>
        <taxon>Terasakiellaceae</taxon>
        <taxon>Terasakiella</taxon>
    </lineage>
</organism>
<reference evidence="2 3" key="1">
    <citation type="submission" date="2016-07" db="EMBL/GenBank/DDBJ databases">
        <authorList>
            <person name="Lefevre C.T."/>
        </authorList>
    </citation>
    <scope>NUCLEOTIDE SEQUENCE [LARGE SCALE GENOMIC DNA]</scope>
    <source>
        <strain evidence="2">PR1</strain>
    </source>
</reference>
<dbReference type="Gene3D" id="2.60.120.460">
    <property type="entry name" value="YjbQ-like"/>
    <property type="match status" value="1"/>
</dbReference>
<sequence length="139" mass="15799">MQQAQTTFQISTRSQGLYEFTHDVSTWVNETGIETGLLTLFCKHTSASLTIQENADPDVQLDLNEFFARMVPEHMEWLRHTMEGPDDMPAHIKSALTDVSLTIPVSNGHPTLGTWQGIYLFEHRAQPHRRNVIAHLMGQ</sequence>
<evidence type="ECO:0008006" key="4">
    <source>
        <dbReference type="Google" id="ProtNLM"/>
    </source>
</evidence>
<keyword evidence="3" id="KW-1185">Reference proteome</keyword>
<proteinExistence type="inferred from homology"/>
<evidence type="ECO:0000256" key="1">
    <source>
        <dbReference type="ARBA" id="ARBA00005534"/>
    </source>
</evidence>
<protein>
    <recommendedName>
        <fullName evidence="4">Secondary thiamine-phosphate synthase enzyme</fullName>
    </recommendedName>
</protein>
<dbReference type="PROSITE" id="PS01314">
    <property type="entry name" value="UPF0047"/>
    <property type="match status" value="1"/>
</dbReference>
<dbReference type="Pfam" id="PF01894">
    <property type="entry name" value="YjbQ"/>
    <property type="match status" value="1"/>
</dbReference>
<dbReference type="AlphaFoldDB" id="A0A1C3REF4"/>
<evidence type="ECO:0000313" key="3">
    <source>
        <dbReference type="Proteomes" id="UP000231658"/>
    </source>
</evidence>
<name>A0A1C3REF4_9PROT</name>
<dbReference type="NCBIfam" id="TIGR00149">
    <property type="entry name" value="TIGR00149_YjbQ"/>
    <property type="match status" value="1"/>
</dbReference>
<evidence type="ECO:0000313" key="2">
    <source>
        <dbReference type="EMBL" id="SCA55635.1"/>
    </source>
</evidence>
<dbReference type="Proteomes" id="UP000231658">
    <property type="component" value="Unassembled WGS sequence"/>
</dbReference>
<dbReference type="RefSeq" id="WP_069186351.1">
    <property type="nucleotide sequence ID" value="NZ_FLYE01000003.1"/>
</dbReference>
<gene>
    <name evidence="2" type="ORF">MTBPR1_110074</name>
</gene>
<accession>A0A1C3REF4</accession>
<dbReference type="SUPFAM" id="SSF111038">
    <property type="entry name" value="YjbQ-like"/>
    <property type="match status" value="1"/>
</dbReference>
<dbReference type="EMBL" id="FLYE01000003">
    <property type="protein sequence ID" value="SCA55635.1"/>
    <property type="molecule type" value="Genomic_DNA"/>
</dbReference>
<comment type="similarity">
    <text evidence="1">Belongs to the UPF0047 family.</text>
</comment>
<dbReference type="PANTHER" id="PTHR30615">
    <property type="entry name" value="UNCHARACTERIZED PROTEIN YJBQ-RELATED"/>
    <property type="match status" value="1"/>
</dbReference>
<dbReference type="OrthoDB" id="9801725at2"/>
<dbReference type="InterPro" id="IPR001602">
    <property type="entry name" value="UPF0047_YjbQ-like"/>
</dbReference>
<dbReference type="PANTHER" id="PTHR30615:SF8">
    <property type="entry name" value="UPF0047 PROTEIN C4A8.02C"/>
    <property type="match status" value="1"/>
</dbReference>
<dbReference type="STRING" id="1867952.MTBPR1_110074"/>
<dbReference type="PIRSF" id="PIRSF004681">
    <property type="entry name" value="UCP004681"/>
    <property type="match status" value="1"/>
</dbReference>